<keyword evidence="1" id="KW-1133">Transmembrane helix</keyword>
<keyword evidence="1" id="KW-0472">Membrane</keyword>
<gene>
    <name evidence="2" type="ORF">GCM10011600_10650</name>
</gene>
<reference evidence="2" key="2">
    <citation type="submission" date="2020-09" db="EMBL/GenBank/DDBJ databases">
        <authorList>
            <person name="Sun Q."/>
            <person name="Zhou Y."/>
        </authorList>
    </citation>
    <scope>NUCLEOTIDE SEQUENCE</scope>
    <source>
        <strain evidence="2">CGMCC 1.16548</strain>
    </source>
</reference>
<organism evidence="2 3">
    <name type="scientific">Pseudolysinimonas yzui</name>
    <dbReference type="NCBI Taxonomy" id="2708254"/>
    <lineage>
        <taxon>Bacteria</taxon>
        <taxon>Bacillati</taxon>
        <taxon>Actinomycetota</taxon>
        <taxon>Actinomycetes</taxon>
        <taxon>Micrococcales</taxon>
        <taxon>Microbacteriaceae</taxon>
        <taxon>Pseudolysinimonas</taxon>
    </lineage>
</organism>
<dbReference type="AlphaFoldDB" id="A0A8J3LZV3"/>
<dbReference type="EMBL" id="BNAI01000001">
    <property type="protein sequence ID" value="GHF11299.1"/>
    <property type="molecule type" value="Genomic_DNA"/>
</dbReference>
<dbReference type="RefSeq" id="WP_191282322.1">
    <property type="nucleotide sequence ID" value="NZ_BNAI01000001.1"/>
</dbReference>
<name>A0A8J3LZV3_9MICO</name>
<feature type="transmembrane region" description="Helical" evidence="1">
    <location>
        <begin position="111"/>
        <end position="128"/>
    </location>
</feature>
<keyword evidence="1" id="KW-0812">Transmembrane</keyword>
<feature type="transmembrane region" description="Helical" evidence="1">
    <location>
        <begin position="87"/>
        <end position="105"/>
    </location>
</feature>
<accession>A0A8J3LZV3</accession>
<proteinExistence type="predicted"/>
<keyword evidence="3" id="KW-1185">Reference proteome</keyword>
<feature type="transmembrane region" description="Helical" evidence="1">
    <location>
        <begin position="58"/>
        <end position="80"/>
    </location>
</feature>
<sequence>MALIWFRIAAGVVAFLALGFGIPGVIGAVHYLRVGEVWRLWGFPTYGPGMFEKWGVPFGATLLVAFSAVCALALGSAVLLWLPGTAVVGAIAALVLLLAQAVFWIGFELPFGPPLGIAAVVLTVLGLAG</sequence>
<protein>
    <submittedName>
        <fullName evidence="2">Uncharacterized protein</fullName>
    </submittedName>
</protein>
<reference evidence="2" key="1">
    <citation type="journal article" date="2014" name="Int. J. Syst. Evol. Microbiol.">
        <title>Complete genome sequence of Corynebacterium casei LMG S-19264T (=DSM 44701T), isolated from a smear-ripened cheese.</title>
        <authorList>
            <consortium name="US DOE Joint Genome Institute (JGI-PGF)"/>
            <person name="Walter F."/>
            <person name="Albersmeier A."/>
            <person name="Kalinowski J."/>
            <person name="Ruckert C."/>
        </authorList>
    </citation>
    <scope>NUCLEOTIDE SEQUENCE</scope>
    <source>
        <strain evidence="2">CGMCC 1.16548</strain>
    </source>
</reference>
<dbReference type="Proteomes" id="UP000617531">
    <property type="component" value="Unassembled WGS sequence"/>
</dbReference>
<evidence type="ECO:0000313" key="3">
    <source>
        <dbReference type="Proteomes" id="UP000617531"/>
    </source>
</evidence>
<evidence type="ECO:0000313" key="2">
    <source>
        <dbReference type="EMBL" id="GHF11299.1"/>
    </source>
</evidence>
<comment type="caution">
    <text evidence="2">The sequence shown here is derived from an EMBL/GenBank/DDBJ whole genome shotgun (WGS) entry which is preliminary data.</text>
</comment>
<evidence type="ECO:0000256" key="1">
    <source>
        <dbReference type="SAM" id="Phobius"/>
    </source>
</evidence>